<gene>
    <name evidence="1" type="ORF">M408DRAFT_170032</name>
</gene>
<reference evidence="2" key="2">
    <citation type="submission" date="2015-01" db="EMBL/GenBank/DDBJ databases">
        <title>Evolutionary Origins and Diversification of the Mycorrhizal Mutualists.</title>
        <authorList>
            <consortium name="DOE Joint Genome Institute"/>
            <consortium name="Mycorrhizal Genomics Consortium"/>
            <person name="Kohler A."/>
            <person name="Kuo A."/>
            <person name="Nagy L.G."/>
            <person name="Floudas D."/>
            <person name="Copeland A."/>
            <person name="Barry K.W."/>
            <person name="Cichocki N."/>
            <person name="Veneault-Fourrey C."/>
            <person name="LaButti K."/>
            <person name="Lindquist E.A."/>
            <person name="Lipzen A."/>
            <person name="Lundell T."/>
            <person name="Morin E."/>
            <person name="Murat C."/>
            <person name="Riley R."/>
            <person name="Ohm R."/>
            <person name="Sun H."/>
            <person name="Tunlid A."/>
            <person name="Henrissat B."/>
            <person name="Grigoriev I.V."/>
            <person name="Hibbett D.S."/>
            <person name="Martin F."/>
        </authorList>
    </citation>
    <scope>NUCLEOTIDE SEQUENCE [LARGE SCALE GENOMIC DNA]</scope>
    <source>
        <strain evidence="2">MAFF 305830</strain>
    </source>
</reference>
<dbReference type="HOGENOM" id="CLU_2456171_0_0_1"/>
<name>A0A0C3B5H5_SERVB</name>
<dbReference type="AlphaFoldDB" id="A0A0C3B5H5"/>
<organism evidence="1 2">
    <name type="scientific">Serendipita vermifera MAFF 305830</name>
    <dbReference type="NCBI Taxonomy" id="933852"/>
    <lineage>
        <taxon>Eukaryota</taxon>
        <taxon>Fungi</taxon>
        <taxon>Dikarya</taxon>
        <taxon>Basidiomycota</taxon>
        <taxon>Agaricomycotina</taxon>
        <taxon>Agaricomycetes</taxon>
        <taxon>Sebacinales</taxon>
        <taxon>Serendipitaceae</taxon>
        <taxon>Serendipita</taxon>
    </lineage>
</organism>
<sequence length="89" mass="10289">MSWILQRLMRLRLSHECEMPTPFSQMIILLQCVTLEVVAMAGLCHFSSHVVVRVDLACKCLVNPSIFKQSVSLRLSTGWLLPHHRIRYL</sequence>
<proteinExistence type="predicted"/>
<protein>
    <submittedName>
        <fullName evidence="1">Uncharacterized protein</fullName>
    </submittedName>
</protein>
<accession>A0A0C3B5H5</accession>
<keyword evidence="2" id="KW-1185">Reference proteome</keyword>
<dbReference type="EMBL" id="KN824299">
    <property type="protein sequence ID" value="KIM27444.1"/>
    <property type="molecule type" value="Genomic_DNA"/>
</dbReference>
<evidence type="ECO:0000313" key="1">
    <source>
        <dbReference type="EMBL" id="KIM27444.1"/>
    </source>
</evidence>
<dbReference type="Proteomes" id="UP000054097">
    <property type="component" value="Unassembled WGS sequence"/>
</dbReference>
<reference evidence="1 2" key="1">
    <citation type="submission" date="2014-04" db="EMBL/GenBank/DDBJ databases">
        <authorList>
            <consortium name="DOE Joint Genome Institute"/>
            <person name="Kuo A."/>
            <person name="Zuccaro A."/>
            <person name="Kohler A."/>
            <person name="Nagy L.G."/>
            <person name="Floudas D."/>
            <person name="Copeland A."/>
            <person name="Barry K.W."/>
            <person name="Cichocki N."/>
            <person name="Veneault-Fourrey C."/>
            <person name="LaButti K."/>
            <person name="Lindquist E.A."/>
            <person name="Lipzen A."/>
            <person name="Lundell T."/>
            <person name="Morin E."/>
            <person name="Murat C."/>
            <person name="Sun H."/>
            <person name="Tunlid A."/>
            <person name="Henrissat B."/>
            <person name="Grigoriev I.V."/>
            <person name="Hibbett D.S."/>
            <person name="Martin F."/>
            <person name="Nordberg H.P."/>
            <person name="Cantor M.N."/>
            <person name="Hua S.X."/>
        </authorList>
    </citation>
    <scope>NUCLEOTIDE SEQUENCE [LARGE SCALE GENOMIC DNA]</scope>
    <source>
        <strain evidence="1 2">MAFF 305830</strain>
    </source>
</reference>
<evidence type="ECO:0000313" key="2">
    <source>
        <dbReference type="Proteomes" id="UP000054097"/>
    </source>
</evidence>